<dbReference type="KEGG" id="acae:HYG86_03535"/>
<gene>
    <name evidence="1" type="ORF">HYG86_03535</name>
</gene>
<organism evidence="1 2">
    <name type="scientific">Alkalicella caledoniensis</name>
    <dbReference type="NCBI Taxonomy" id="2731377"/>
    <lineage>
        <taxon>Bacteria</taxon>
        <taxon>Bacillati</taxon>
        <taxon>Bacillota</taxon>
        <taxon>Clostridia</taxon>
        <taxon>Eubacteriales</taxon>
        <taxon>Proteinivoracaceae</taxon>
        <taxon>Alkalicella</taxon>
    </lineage>
</organism>
<reference evidence="1 2" key="1">
    <citation type="submission" date="2020-07" db="EMBL/GenBank/DDBJ databases">
        <title>Alkalicella. sp. LB2 genome.</title>
        <authorList>
            <person name="Postec A."/>
            <person name="Quemeneur M."/>
        </authorList>
    </citation>
    <scope>NUCLEOTIDE SEQUENCE [LARGE SCALE GENOMIC DNA]</scope>
    <source>
        <strain evidence="1 2">LB2</strain>
    </source>
</reference>
<accession>A0A7G9W5E2</accession>
<proteinExistence type="predicted"/>
<dbReference type="RefSeq" id="WP_213167568.1">
    <property type="nucleotide sequence ID" value="NZ_CP058559.1"/>
</dbReference>
<dbReference type="EMBL" id="CP058559">
    <property type="protein sequence ID" value="QNO13904.1"/>
    <property type="molecule type" value="Genomic_DNA"/>
</dbReference>
<dbReference type="AlphaFoldDB" id="A0A7G9W5E2"/>
<evidence type="ECO:0000313" key="1">
    <source>
        <dbReference type="EMBL" id="QNO13904.1"/>
    </source>
</evidence>
<sequence length="81" mass="9396">MLLLYVLTNLLKLLNKNEDISNGELVPIDIDEKGEEVAAITAALIHQLKHNNFQVNRIYVNESLESPKWNFKGWASYFHRN</sequence>
<evidence type="ECO:0000313" key="2">
    <source>
        <dbReference type="Proteomes" id="UP000516160"/>
    </source>
</evidence>
<name>A0A7G9W5E2_ALKCA</name>
<keyword evidence="2" id="KW-1185">Reference proteome</keyword>
<protein>
    <submittedName>
        <fullName evidence="1">Uncharacterized protein</fullName>
    </submittedName>
</protein>
<dbReference type="Proteomes" id="UP000516160">
    <property type="component" value="Chromosome"/>
</dbReference>